<feature type="domain" description="UPAR/Ly6" evidence="2">
    <location>
        <begin position="51"/>
        <end position="125"/>
    </location>
</feature>
<evidence type="ECO:0000313" key="3">
    <source>
        <dbReference type="Proteomes" id="UP001652583"/>
    </source>
</evidence>
<name>A0ABM3NGG2_ACIJB</name>
<reference evidence="4" key="1">
    <citation type="submission" date="2025-08" db="UniProtKB">
        <authorList>
            <consortium name="RefSeq"/>
        </authorList>
    </citation>
    <scope>IDENTIFICATION</scope>
    <source>
        <tissue evidence="4">Blood</tissue>
    </source>
</reference>
<dbReference type="Pfam" id="PF00021">
    <property type="entry name" value="UPAR_LY6"/>
    <property type="match status" value="1"/>
</dbReference>
<sequence>MCELEKLLIRRPPPPSPLLLHPPQSGLDNSSSFQSVPGLTPALHSPAVTPLKCLTCHLRTRTDRCRRGFGSCIAQTFESCMSLKIFQDNILQLSYMVCQKFCRDLTFDFHNRTYVHKCCRYNYCNIEI</sequence>
<dbReference type="InterPro" id="IPR016054">
    <property type="entry name" value="LY6_UPA_recep-like"/>
</dbReference>
<dbReference type="Proteomes" id="UP001652583">
    <property type="component" value="Chromosome D1"/>
</dbReference>
<proteinExistence type="predicted"/>
<protein>
    <submittedName>
        <fullName evidence="4">Prostate and testis expressed protein 3</fullName>
    </submittedName>
</protein>
<gene>
    <name evidence="4" type="primary">PATE3</name>
</gene>
<dbReference type="GeneID" id="106989635"/>
<dbReference type="RefSeq" id="XP_053058520.1">
    <property type="nucleotide sequence ID" value="XM_053202545.1"/>
</dbReference>
<evidence type="ECO:0000256" key="1">
    <source>
        <dbReference type="SAM" id="MobiDB-lite"/>
    </source>
</evidence>
<keyword evidence="3" id="KW-1185">Reference proteome</keyword>
<accession>A0ABM3NGG2</accession>
<organism evidence="3 4">
    <name type="scientific">Acinonyx jubatus</name>
    <name type="common">Cheetah</name>
    <dbReference type="NCBI Taxonomy" id="32536"/>
    <lineage>
        <taxon>Eukaryota</taxon>
        <taxon>Metazoa</taxon>
        <taxon>Chordata</taxon>
        <taxon>Craniata</taxon>
        <taxon>Vertebrata</taxon>
        <taxon>Euteleostomi</taxon>
        <taxon>Mammalia</taxon>
        <taxon>Eutheria</taxon>
        <taxon>Laurasiatheria</taxon>
        <taxon>Carnivora</taxon>
        <taxon>Feliformia</taxon>
        <taxon>Felidae</taxon>
        <taxon>Felinae</taxon>
        <taxon>Acinonyx</taxon>
    </lineage>
</organism>
<evidence type="ECO:0000259" key="2">
    <source>
        <dbReference type="Pfam" id="PF00021"/>
    </source>
</evidence>
<evidence type="ECO:0000313" key="4">
    <source>
        <dbReference type="RefSeq" id="XP_053058520.1"/>
    </source>
</evidence>
<dbReference type="CDD" id="cd23579">
    <property type="entry name" value="TFP_LU_ECD_PATE3"/>
    <property type="match status" value="1"/>
</dbReference>
<feature type="region of interest" description="Disordered" evidence="1">
    <location>
        <begin position="13"/>
        <end position="34"/>
    </location>
</feature>